<dbReference type="Pfam" id="PF01661">
    <property type="entry name" value="Macro"/>
    <property type="match status" value="1"/>
</dbReference>
<feature type="domain" description="Macro" evidence="1">
    <location>
        <begin position="45"/>
        <end position="227"/>
    </location>
</feature>
<comment type="caution">
    <text evidence="2">The sequence shown here is derived from an EMBL/GenBank/DDBJ whole genome shotgun (WGS) entry which is preliminary data.</text>
</comment>
<name>A0ABQ5KIU8_9EUKA</name>
<dbReference type="InterPro" id="IPR002589">
    <property type="entry name" value="Macro_dom"/>
</dbReference>
<dbReference type="SUPFAM" id="SSF52949">
    <property type="entry name" value="Macro domain-like"/>
    <property type="match status" value="1"/>
</dbReference>
<proteinExistence type="predicted"/>
<dbReference type="PROSITE" id="PS51154">
    <property type="entry name" value="MACRO"/>
    <property type="match status" value="1"/>
</dbReference>
<protein>
    <recommendedName>
        <fullName evidence="1">Macro domain-containing protein</fullName>
    </recommendedName>
</protein>
<dbReference type="SMART" id="SM00506">
    <property type="entry name" value="A1pp"/>
    <property type="match status" value="1"/>
</dbReference>
<dbReference type="PANTHER" id="PTHR11106:SF27">
    <property type="entry name" value="MACRO DOMAIN-CONTAINING PROTEIN"/>
    <property type="match status" value="1"/>
</dbReference>
<keyword evidence="3" id="KW-1185">Reference proteome</keyword>
<organism evidence="2 3">
    <name type="scientific">Aduncisulcus paluster</name>
    <dbReference type="NCBI Taxonomy" id="2918883"/>
    <lineage>
        <taxon>Eukaryota</taxon>
        <taxon>Metamonada</taxon>
        <taxon>Carpediemonas-like organisms</taxon>
        <taxon>Aduncisulcus</taxon>
    </lineage>
</organism>
<sequence>MAIVKMFGEERRDTLPAKTFDRVSMIKRIKEKMKHSHSKETLAQLESCNSIIVEGVQLVIFPGNICTLGVDAIVNAANIRLRGGGGVDGFIHRGAGAKELVGQMVEQYPRGCSYGECCMSESFKLPCASIFHTVGPMSKMNDPLLASCYTSCLDELHGLKMRSIAFPAISCGAYAYSEDVKRACEVAVTATIDWIKKTSDKTLKCVVFVCFDRSVKKAFEKKFYSLRKAFSNPR</sequence>
<accession>A0ABQ5KIU8</accession>
<dbReference type="PANTHER" id="PTHR11106">
    <property type="entry name" value="GANGLIOSIDE INDUCED DIFFERENTIATION ASSOCIATED PROTEIN 2-RELATED"/>
    <property type="match status" value="1"/>
</dbReference>
<evidence type="ECO:0000313" key="3">
    <source>
        <dbReference type="Proteomes" id="UP001057375"/>
    </source>
</evidence>
<evidence type="ECO:0000313" key="2">
    <source>
        <dbReference type="EMBL" id="GKT31816.1"/>
    </source>
</evidence>
<dbReference type="Gene3D" id="3.40.220.10">
    <property type="entry name" value="Leucine Aminopeptidase, subunit E, domain 1"/>
    <property type="match status" value="1"/>
</dbReference>
<dbReference type="EMBL" id="BQXS01009746">
    <property type="protein sequence ID" value="GKT31816.1"/>
    <property type="molecule type" value="Genomic_DNA"/>
</dbReference>
<gene>
    <name evidence="2" type="ORF">ADUPG1_006161</name>
</gene>
<dbReference type="Proteomes" id="UP001057375">
    <property type="component" value="Unassembled WGS sequence"/>
</dbReference>
<evidence type="ECO:0000259" key="1">
    <source>
        <dbReference type="PROSITE" id="PS51154"/>
    </source>
</evidence>
<dbReference type="InterPro" id="IPR043472">
    <property type="entry name" value="Macro_dom-like"/>
</dbReference>
<reference evidence="2" key="1">
    <citation type="submission" date="2022-03" db="EMBL/GenBank/DDBJ databases">
        <title>Draft genome sequence of Aduncisulcus paluster, a free-living microaerophilic Fornicata.</title>
        <authorList>
            <person name="Yuyama I."/>
            <person name="Kume K."/>
            <person name="Tamura T."/>
            <person name="Inagaki Y."/>
            <person name="Hashimoto T."/>
        </authorList>
    </citation>
    <scope>NUCLEOTIDE SEQUENCE</scope>
    <source>
        <strain evidence="2">NY0171</strain>
    </source>
</reference>